<reference evidence="1 2" key="1">
    <citation type="submission" date="2018-01" db="EMBL/GenBank/DDBJ databases">
        <title>Lactobacillus phages that infect wine-derived L. plantarum strains.</title>
        <authorList>
            <person name="Kyrkou I."/>
            <person name="Hestbjerg Hansen L."/>
        </authorList>
    </citation>
    <scope>NUCLEOTIDE SEQUENCE [LARGE SCALE GENOMIC DNA]</scope>
</reference>
<name>A0A2P0ZL18_9CAUD</name>
<dbReference type="RefSeq" id="YP_009798775.1">
    <property type="nucleotide sequence ID" value="NC_047931.1"/>
</dbReference>
<evidence type="ECO:0000313" key="2">
    <source>
        <dbReference type="Proteomes" id="UP000241031"/>
    </source>
</evidence>
<organism evidence="1 2">
    <name type="scientific">Lactobacillus phage Maenad</name>
    <dbReference type="NCBI Taxonomy" id="2079431"/>
    <lineage>
        <taxon>Viruses</taxon>
        <taxon>Duplodnaviria</taxon>
        <taxon>Heunggongvirae</taxon>
        <taxon>Uroviricota</taxon>
        <taxon>Caudoviricetes</taxon>
        <taxon>Tybeckvirinae</taxon>
        <taxon>Maenadvirus</taxon>
        <taxon>Maenadvirus maenad</taxon>
    </lineage>
</organism>
<keyword evidence="2" id="KW-1185">Reference proteome</keyword>
<sequence length="76" mass="8211">MKMIKILVEQQENGNGNKATILSPKGGLKAIDALTTLASPVVNLILEATDNDRDKSIEALTALLDSYIEANDIETR</sequence>
<proteinExistence type="predicted"/>
<evidence type="ECO:0000313" key="1">
    <source>
        <dbReference type="EMBL" id="AVH85679.1"/>
    </source>
</evidence>
<protein>
    <submittedName>
        <fullName evidence="1">Uncharacterized protein</fullName>
    </submittedName>
</protein>
<dbReference type="EMBL" id="MG765274">
    <property type="protein sequence ID" value="AVH85679.1"/>
    <property type="molecule type" value="Genomic_DNA"/>
</dbReference>
<dbReference type="Proteomes" id="UP000241031">
    <property type="component" value="Segment"/>
</dbReference>
<accession>A0A2P0ZL18</accession>
<dbReference type="GeneID" id="54989246"/>
<dbReference type="KEGG" id="vg:54989246"/>